<reference evidence="1" key="1">
    <citation type="submission" date="2019-11" db="EMBL/GenBank/DDBJ databases">
        <authorList>
            <person name="Liu Y."/>
            <person name="Hou J."/>
            <person name="Li T.-Q."/>
            <person name="Guan C.-H."/>
            <person name="Wu X."/>
            <person name="Wu H.-Z."/>
            <person name="Ling F."/>
            <person name="Zhang R."/>
            <person name="Shi X.-G."/>
            <person name="Ren J.-P."/>
            <person name="Chen E.-F."/>
            <person name="Sun J.-M."/>
        </authorList>
    </citation>
    <scope>NUCLEOTIDE SEQUENCE</scope>
    <source>
        <strain evidence="1">Adult_tree_wgs_1</strain>
        <tissue evidence="1">Leaves</tissue>
    </source>
</reference>
<name>A0A834LM20_RHOSS</name>
<dbReference type="Proteomes" id="UP000626092">
    <property type="component" value="Unassembled WGS sequence"/>
</dbReference>
<organism evidence="1 2">
    <name type="scientific">Rhododendron simsii</name>
    <name type="common">Sims's rhododendron</name>
    <dbReference type="NCBI Taxonomy" id="118357"/>
    <lineage>
        <taxon>Eukaryota</taxon>
        <taxon>Viridiplantae</taxon>
        <taxon>Streptophyta</taxon>
        <taxon>Embryophyta</taxon>
        <taxon>Tracheophyta</taxon>
        <taxon>Spermatophyta</taxon>
        <taxon>Magnoliopsida</taxon>
        <taxon>eudicotyledons</taxon>
        <taxon>Gunneridae</taxon>
        <taxon>Pentapetalae</taxon>
        <taxon>asterids</taxon>
        <taxon>Ericales</taxon>
        <taxon>Ericaceae</taxon>
        <taxon>Ericoideae</taxon>
        <taxon>Rhodoreae</taxon>
        <taxon>Rhododendron</taxon>
    </lineage>
</organism>
<protein>
    <submittedName>
        <fullName evidence="1">Uncharacterized protein</fullName>
    </submittedName>
</protein>
<accession>A0A834LM20</accession>
<gene>
    <name evidence="1" type="ORF">RHSIM_Rhsim06G0092400</name>
</gene>
<evidence type="ECO:0000313" key="1">
    <source>
        <dbReference type="EMBL" id="KAF7142021.1"/>
    </source>
</evidence>
<evidence type="ECO:0000313" key="2">
    <source>
        <dbReference type="Proteomes" id="UP000626092"/>
    </source>
</evidence>
<proteinExistence type="predicted"/>
<comment type="caution">
    <text evidence="1">The sequence shown here is derived from an EMBL/GenBank/DDBJ whole genome shotgun (WGS) entry which is preliminary data.</text>
</comment>
<dbReference type="EMBL" id="WJXA01000006">
    <property type="protein sequence ID" value="KAF7142021.1"/>
    <property type="molecule type" value="Genomic_DNA"/>
</dbReference>
<keyword evidence="2" id="KW-1185">Reference proteome</keyword>
<sequence length="94" mass="10526">MGKIIKWKACWCWRTIFEKQDSGIWYKQVSPARVCCGGKDRLILLRVVAEVKGGGLTYTPHHFFSAERAVGLIDVGDEAGRGMVQKIMVCAVRV</sequence>
<dbReference type="AlphaFoldDB" id="A0A834LM20"/>